<feature type="compositionally biased region" description="Basic and acidic residues" evidence="1">
    <location>
        <begin position="751"/>
        <end position="761"/>
    </location>
</feature>
<feature type="compositionally biased region" description="Polar residues" evidence="1">
    <location>
        <begin position="374"/>
        <end position="389"/>
    </location>
</feature>
<feature type="region of interest" description="Disordered" evidence="1">
    <location>
        <begin position="590"/>
        <end position="626"/>
    </location>
</feature>
<sequence length="785" mass="86731">MDSSTTYIDTRISNDFNPNILPPGGWHTAEVCGEKHTNQQPRERIWNTVLVKEPPGSAANRPKQQQRAPETLSEPVVRRNQNHHDQFSFDKVQNWTISQIDDSMGTSMRRSFPQKPIVEPSAVQAAASPASLAPRPNSPPPLNDKKVRFSLSDQVIEELSRSYEKIPFDPDNERPPAPGGIQAVSFNAEKLQGWTIMNLREFPLPSEMLMKENQIPGEMFITYVEDGKLKTVFLQKQTDVLYEEYENDIIRSAEHEKQNGVHSDGQKSFSEPSKFSEDTRKETPTSSSVSGPAKGLINGSDSSKLIQTADDSRRESQISNASSVSPTPTKGLLSHRDSMMMIQSTINRNESEVGKVSVSIGPSEGFSNRRESVQAVQSSDSRRNSQLNGHSDGVADQKEAVDRRDSRFSLAGSVKDWTWEPRTGEETAEMPSTTATGAEQQEENTPVATQVLVNGQHYYVKKEDNAAAPRSTLRKVDSSPPSTDHPAGGPEQPTGGPEQPTGPPDRPPPSYEVLDTVPKLPFDDNASVSSVRTTTSTTSSVRAVINATEDVLVQVTKGEGKSLHVNVRPPEGMSAGDIEVDLDLAILDENEQKEPITEAPSGEEAKAEFGREEPAVEEHNGGEQARMEYRGEEPIMEELGGEQLILKNGREEEQTRVIEQLEEVLRMDELASLGSNNSKDSRRKKKTQKKGSTRSADVESVASNNSSENRRNLEKKKMRWSNLSRQQKQPQASVENGSRDAAETETAEPSHSSEKRSDRKSNSKGSGQRGLARLTSKFKKSQKNQ</sequence>
<dbReference type="OMA" id="GWHTAEV"/>
<feature type="compositionally biased region" description="Polar residues" evidence="1">
    <location>
        <begin position="430"/>
        <end position="445"/>
    </location>
</feature>
<accession>A0A8J9YIR4</accession>
<feature type="compositionally biased region" description="Low complexity" evidence="1">
    <location>
        <begin position="526"/>
        <end position="540"/>
    </location>
</feature>
<gene>
    <name evidence="2" type="primary">Hypp314</name>
    <name evidence="2" type="ORF">BLAG_LOCUS1068</name>
</gene>
<dbReference type="OrthoDB" id="10029619at2759"/>
<feature type="compositionally biased region" description="Polar residues" evidence="1">
    <location>
        <begin position="721"/>
        <end position="736"/>
    </location>
</feature>
<keyword evidence="3" id="KW-1185">Reference proteome</keyword>
<protein>
    <submittedName>
        <fullName evidence="2">Hypp314 protein</fullName>
    </submittedName>
</protein>
<feature type="compositionally biased region" description="Basic residues" evidence="1">
    <location>
        <begin position="681"/>
        <end position="692"/>
    </location>
</feature>
<evidence type="ECO:0000313" key="3">
    <source>
        <dbReference type="Proteomes" id="UP000838412"/>
    </source>
</evidence>
<reference evidence="2" key="1">
    <citation type="submission" date="2022-01" db="EMBL/GenBank/DDBJ databases">
        <authorList>
            <person name="Braso-Vives M."/>
        </authorList>
    </citation>
    <scope>NUCLEOTIDE SEQUENCE</scope>
</reference>
<proteinExistence type="predicted"/>
<feature type="region of interest" description="Disordered" evidence="1">
    <location>
        <begin position="669"/>
        <end position="785"/>
    </location>
</feature>
<organism evidence="2 3">
    <name type="scientific">Branchiostoma lanceolatum</name>
    <name type="common">Common lancelet</name>
    <name type="synonym">Amphioxus lanceolatum</name>
    <dbReference type="NCBI Taxonomy" id="7740"/>
    <lineage>
        <taxon>Eukaryota</taxon>
        <taxon>Metazoa</taxon>
        <taxon>Chordata</taxon>
        <taxon>Cephalochordata</taxon>
        <taxon>Leptocardii</taxon>
        <taxon>Amphioxiformes</taxon>
        <taxon>Branchiostomatidae</taxon>
        <taxon>Branchiostoma</taxon>
    </lineage>
</organism>
<feature type="region of interest" description="Disordered" evidence="1">
    <location>
        <begin position="53"/>
        <end position="85"/>
    </location>
</feature>
<evidence type="ECO:0000313" key="2">
    <source>
        <dbReference type="EMBL" id="CAH1230510.1"/>
    </source>
</evidence>
<feature type="compositionally biased region" description="Low complexity" evidence="1">
    <location>
        <begin position="120"/>
        <end position="135"/>
    </location>
</feature>
<feature type="region of interest" description="Disordered" evidence="1">
    <location>
        <begin position="120"/>
        <end position="145"/>
    </location>
</feature>
<feature type="region of interest" description="Disordered" evidence="1">
    <location>
        <begin position="463"/>
        <end position="540"/>
    </location>
</feature>
<feature type="region of interest" description="Disordered" evidence="1">
    <location>
        <begin position="253"/>
        <end position="445"/>
    </location>
</feature>
<feature type="compositionally biased region" description="Basic residues" evidence="1">
    <location>
        <begin position="776"/>
        <end position="785"/>
    </location>
</feature>
<feature type="compositionally biased region" description="Pro residues" evidence="1">
    <location>
        <begin position="500"/>
        <end position="510"/>
    </location>
</feature>
<dbReference type="AlphaFoldDB" id="A0A8J9YIR4"/>
<dbReference type="EMBL" id="OV696686">
    <property type="protein sequence ID" value="CAH1230510.1"/>
    <property type="molecule type" value="Genomic_DNA"/>
</dbReference>
<feature type="compositionally biased region" description="Polar residues" evidence="1">
    <location>
        <begin position="317"/>
        <end position="328"/>
    </location>
</feature>
<dbReference type="Proteomes" id="UP000838412">
    <property type="component" value="Chromosome 1"/>
</dbReference>
<name>A0A8J9YIR4_BRALA</name>
<evidence type="ECO:0000256" key="1">
    <source>
        <dbReference type="SAM" id="MobiDB-lite"/>
    </source>
</evidence>
<feature type="compositionally biased region" description="Low complexity" evidence="1">
    <location>
        <begin position="693"/>
        <end position="707"/>
    </location>
</feature>
<feature type="compositionally biased region" description="Basic and acidic residues" evidence="1">
    <location>
        <begin position="393"/>
        <end position="407"/>
    </location>
</feature>
<feature type="compositionally biased region" description="Basic and acidic residues" evidence="1">
    <location>
        <begin position="603"/>
        <end position="626"/>
    </location>
</feature>
<feature type="compositionally biased region" description="Basic and acidic residues" evidence="1">
    <location>
        <begin position="274"/>
        <end position="283"/>
    </location>
</feature>
<feature type="compositionally biased region" description="Low complexity" evidence="1">
    <location>
        <begin position="488"/>
        <end position="499"/>
    </location>
</feature>